<evidence type="ECO:0000256" key="3">
    <source>
        <dbReference type="ARBA" id="ARBA00023163"/>
    </source>
</evidence>
<dbReference type="SUPFAM" id="SSF53822">
    <property type="entry name" value="Periplasmic binding protein-like I"/>
    <property type="match status" value="1"/>
</dbReference>
<dbReference type="GO" id="GO:0000976">
    <property type="term" value="F:transcription cis-regulatory region binding"/>
    <property type="evidence" value="ECO:0007669"/>
    <property type="project" value="TreeGrafter"/>
</dbReference>
<dbReference type="Gene3D" id="3.40.50.2300">
    <property type="match status" value="2"/>
</dbReference>
<name>A0A2V1KAC9_9ACTO</name>
<gene>
    <name evidence="5" type="ORF">DD236_06105</name>
</gene>
<organism evidence="5 6">
    <name type="scientific">Ancrocorticia populi</name>
    <dbReference type="NCBI Taxonomy" id="2175228"/>
    <lineage>
        <taxon>Bacteria</taxon>
        <taxon>Bacillati</taxon>
        <taxon>Actinomycetota</taxon>
        <taxon>Actinomycetes</taxon>
        <taxon>Actinomycetales</taxon>
        <taxon>Actinomycetaceae</taxon>
        <taxon>Ancrocorticia</taxon>
    </lineage>
</organism>
<evidence type="ECO:0000313" key="5">
    <source>
        <dbReference type="EMBL" id="PWF26433.1"/>
    </source>
</evidence>
<evidence type="ECO:0000259" key="4">
    <source>
        <dbReference type="PROSITE" id="PS50932"/>
    </source>
</evidence>
<dbReference type="InterPro" id="IPR028082">
    <property type="entry name" value="Peripla_BP_I"/>
</dbReference>
<dbReference type="PROSITE" id="PS50932">
    <property type="entry name" value="HTH_LACI_2"/>
    <property type="match status" value="1"/>
</dbReference>
<dbReference type="Proteomes" id="UP000245283">
    <property type="component" value="Unassembled WGS sequence"/>
</dbReference>
<dbReference type="PANTHER" id="PTHR30146:SF109">
    <property type="entry name" value="HTH-TYPE TRANSCRIPTIONAL REGULATOR GALS"/>
    <property type="match status" value="1"/>
</dbReference>
<dbReference type="InterPro" id="IPR000843">
    <property type="entry name" value="HTH_LacI"/>
</dbReference>
<dbReference type="OrthoDB" id="3595338at2"/>
<evidence type="ECO:0000313" key="6">
    <source>
        <dbReference type="Proteomes" id="UP000245283"/>
    </source>
</evidence>
<dbReference type="EMBL" id="QETB01000003">
    <property type="protein sequence ID" value="PWF26433.1"/>
    <property type="molecule type" value="Genomic_DNA"/>
</dbReference>
<sequence>MWESEITDNRRMTHTNVTLAQVATAAGVSLKTASRVLAGEPHVAPQTRERVLKEARVLGYRRNAAASLLASGQQADAISVIIGDMTNPFYAAMAQGIEERAREHRMILSLSSSGEDPDTEWELAKGAARQRSRALIVVSSMEDNSQYLDLVRTGLTVVFVDREPRAIQADSVVLDNEAGGRLAATHLLEHGHTRISYVGDYEWLPTQQARLAGFSDAMSEAGISNWERLVRKDAHDVARAREIVRELLDLEAPPTAFVGGNNRSALAILHEVHSRYPVGRRPAMIGFDDVEWAGVLGLSVISHDSRDMGRQAADLAFARIEDPSKEAEMIELPVALTERGSGERPPFS</sequence>
<accession>A0A2V1KAC9</accession>
<reference evidence="6" key="1">
    <citation type="submission" date="2018-05" db="EMBL/GenBank/DDBJ databases">
        <authorList>
            <person name="Li Y."/>
        </authorList>
    </citation>
    <scope>NUCLEOTIDE SEQUENCE [LARGE SCALE GENOMIC DNA]</scope>
    <source>
        <strain evidence="6">sk1b4</strain>
    </source>
</reference>
<dbReference type="SMART" id="SM00354">
    <property type="entry name" value="HTH_LACI"/>
    <property type="match status" value="1"/>
</dbReference>
<keyword evidence="3" id="KW-0804">Transcription</keyword>
<dbReference type="InterPro" id="IPR046335">
    <property type="entry name" value="LacI/GalR-like_sensor"/>
</dbReference>
<protein>
    <submittedName>
        <fullName evidence="5">LacI family transcriptional regulator</fullName>
    </submittedName>
</protein>
<evidence type="ECO:0000256" key="2">
    <source>
        <dbReference type="ARBA" id="ARBA00023125"/>
    </source>
</evidence>
<dbReference type="GO" id="GO:0003700">
    <property type="term" value="F:DNA-binding transcription factor activity"/>
    <property type="evidence" value="ECO:0007669"/>
    <property type="project" value="TreeGrafter"/>
</dbReference>
<dbReference type="SUPFAM" id="SSF47413">
    <property type="entry name" value="lambda repressor-like DNA-binding domains"/>
    <property type="match status" value="1"/>
</dbReference>
<comment type="caution">
    <text evidence="5">The sequence shown here is derived from an EMBL/GenBank/DDBJ whole genome shotgun (WGS) entry which is preliminary data.</text>
</comment>
<keyword evidence="1" id="KW-0805">Transcription regulation</keyword>
<dbReference type="CDD" id="cd01392">
    <property type="entry name" value="HTH_LacI"/>
    <property type="match status" value="1"/>
</dbReference>
<evidence type="ECO:0000256" key="1">
    <source>
        <dbReference type="ARBA" id="ARBA00023015"/>
    </source>
</evidence>
<feature type="domain" description="HTH lacI-type" evidence="4">
    <location>
        <begin position="17"/>
        <end position="71"/>
    </location>
</feature>
<dbReference type="Gene3D" id="1.10.260.40">
    <property type="entry name" value="lambda repressor-like DNA-binding domains"/>
    <property type="match status" value="1"/>
</dbReference>
<keyword evidence="6" id="KW-1185">Reference proteome</keyword>
<dbReference type="Pfam" id="PF13377">
    <property type="entry name" value="Peripla_BP_3"/>
    <property type="match status" value="1"/>
</dbReference>
<dbReference type="AlphaFoldDB" id="A0A2V1KAC9"/>
<dbReference type="InterPro" id="IPR010982">
    <property type="entry name" value="Lambda_DNA-bd_dom_sf"/>
</dbReference>
<keyword evidence="2" id="KW-0238">DNA-binding</keyword>
<dbReference type="CDD" id="cd06267">
    <property type="entry name" value="PBP1_LacI_sugar_binding-like"/>
    <property type="match status" value="1"/>
</dbReference>
<proteinExistence type="predicted"/>
<dbReference type="PANTHER" id="PTHR30146">
    <property type="entry name" value="LACI-RELATED TRANSCRIPTIONAL REPRESSOR"/>
    <property type="match status" value="1"/>
</dbReference>
<dbReference type="Pfam" id="PF00356">
    <property type="entry name" value="LacI"/>
    <property type="match status" value="1"/>
</dbReference>